<evidence type="ECO:0000313" key="2">
    <source>
        <dbReference type="Proteomes" id="UP000236305"/>
    </source>
</evidence>
<evidence type="ECO:0000313" key="1">
    <source>
        <dbReference type="EMBL" id="PNH34174.1"/>
    </source>
</evidence>
<protein>
    <submittedName>
        <fullName evidence="1">Uncharacterized protein</fullName>
    </submittedName>
</protein>
<organism evidence="1 2">
    <name type="scientific">Verticillium dahliae</name>
    <name type="common">Verticillium wilt</name>
    <dbReference type="NCBI Taxonomy" id="27337"/>
    <lineage>
        <taxon>Eukaryota</taxon>
        <taxon>Fungi</taxon>
        <taxon>Dikarya</taxon>
        <taxon>Ascomycota</taxon>
        <taxon>Pezizomycotina</taxon>
        <taxon>Sordariomycetes</taxon>
        <taxon>Hypocreomycetidae</taxon>
        <taxon>Glomerellales</taxon>
        <taxon>Plectosphaerellaceae</taxon>
        <taxon>Verticillium</taxon>
    </lineage>
</organism>
<proteinExistence type="predicted"/>
<reference evidence="1 2" key="1">
    <citation type="submission" date="2017-12" db="EMBL/GenBank/DDBJ databases">
        <title>Comparative genomics yields insights into virulence evolution of Verticillium dahliae.</title>
        <authorList>
            <person name="Fan R."/>
            <person name="Armitage A.D."/>
            <person name="Cascant-Lopez E."/>
            <person name="Sobczyk M."/>
            <person name="Cockerton H.M."/>
            <person name="Harrison R.J."/>
        </authorList>
    </citation>
    <scope>NUCLEOTIDE SEQUENCE [LARGE SCALE GENOMIC DNA]</scope>
    <source>
        <strain evidence="1 2">12008</strain>
    </source>
</reference>
<name>A0AA44WNB9_VERDA</name>
<gene>
    <name evidence="1" type="ORF">BJF96_g2421</name>
</gene>
<comment type="caution">
    <text evidence="1">The sequence shown here is derived from an EMBL/GenBank/DDBJ whole genome shotgun (WGS) entry which is preliminary data.</text>
</comment>
<sequence>MKASWRGFRDIEVEIVMEVSRESSQDNSQRRNPVKFKS</sequence>
<dbReference type="EMBL" id="MPSH01000006">
    <property type="protein sequence ID" value="PNH34174.1"/>
    <property type="molecule type" value="Genomic_DNA"/>
</dbReference>
<dbReference type="AlphaFoldDB" id="A0AA44WNB9"/>
<dbReference type="Proteomes" id="UP000236305">
    <property type="component" value="Unassembled WGS sequence"/>
</dbReference>
<accession>A0AA44WNB9</accession>